<feature type="compositionally biased region" description="Gly residues" evidence="1">
    <location>
        <begin position="1613"/>
        <end position="1625"/>
    </location>
</feature>
<evidence type="ECO:0000313" key="4">
    <source>
        <dbReference type="Proteomes" id="UP000192578"/>
    </source>
</evidence>
<feature type="compositionally biased region" description="Low complexity" evidence="1">
    <location>
        <begin position="373"/>
        <end position="388"/>
    </location>
</feature>
<sequence length="3082" mass="306714">MISRNLRVGFLLQLGIWLCQGQTQQFLQLQPPNPASSPNLSKRFNPGNLSARSYSGSYASNSGPGAVPASITNDYRSSHVSDPFMRYPNTDNMNFHLPGAPRPPDPPALIGGGIGGSGVGVNYQYQPFLNMWNNYPGVGSAYSATNGGGGGYGANINNNGNNYFGPSSGGGGSGGGYGSNGGYDNNQQSSSSSGNGAINYGTSGVNSNGYRPSSSSSSSSASSSPTPAGPGTNAYGNVQNGFIVSSGQNGKPYVSAAGGQYGGNSYSQVSTASPNSVYGSGGYGSSNYGDDVMGSANAYSTRRSCVPDMMPNFVGTCSVRNQLKRRCRGLYTAVSKDCGGKELCCFDPKATPAPAGAPATTAPVTTTVAVTAASTTKSPATVVSPVAGNGNGGSVGNGNGGSGDGGSGNGGNGGSAGSGSAGNGNGDGGSGDGSSGVNGGGSSSGGGYDYGSGVVTEPTDRFCIPDAHPAVSNGVCRSNLDVTAKCTGVFASTSTNCYNDESCCYNLPGGSGSSTVSPVTASPSPATVKTTVTTTVSAVTTSASGTVSTTPSPTVGPTTVVLTTVASTETPSTATVSSSTTANSVTLPATRPPAGLSCRPGRYPNSPSNGICVAPNQLSQLCKGLQLDYSLDCEYYQYCCYAHGNQTETYPVPITIAPGSCTPDSKPTVRTGFCVDGGDLVERCSRIEASTSPNCGSTQFCCYTDRPSTTSSVRPPSGTTTITTSPSTVTVTSSATVTTASGATSTVSSSPSSSSPTSTVAQTTATTKGSLTTTPSSGACKPDNNPSVSGVCVDGAKVTQVCNGKEMSTSNGCAQGQFCCYGVSSNYGLATTTSSPTTSTVTPSVTSTGITSATTGSSSTGTTSTITTTSTGPPFTQAPTTTTSGLTLGTTSTSSITGPTPRPVNCSPQNSPNIQNGVCTSLFSLSSQCSGLQAAPSVSCGTYEYCCYTNTGIEPGTIPAGSCSPDNNHAITNGVCVSAGQLASQCNGNDISASPQCDVDQYCCFSPNGQPITTTTKISVASTTAPSSTVVTNGPSSTSTSVVTSSSVRPSTVPTTSATVTRTEPSGADMIYGTTAHPTGSCIPASQPDATDGQCVGLGQLAEHCKGGRVAKSDQCLPYQFCCFGTGNPAAGTTAGPSVSSTGGSSGGQCSPSTAPDVTNGICTDISNLGASCQGQRISKSPQCRSTQYCCFGPANPDSTTKPSVASTTVSPVPSTTVPSVSSTTAPSVSSTTVPSPPLTTSSSTVAQCSPSTAPDVKNGICTDTSNLAVSCPGQRISRSPQCQPSQYCCFGQANPEPVGSTLGPSVSSTVVPTVSSTTTPSASPTTQSVSSPATTGSTSGGQCSPSTAPDVTDGFCTDSSQLASQCQGRRISRAPQCQLYQYCCFGGGDAPATTVATSAATVSSSPASQASTTVAAITTGPAATTTQSSATVSSKPGGAGGTCSPSTAPSVTNGACVSLSQISAQCQGQRIAKSTDCQTSEYCCFTSYGSGQVTEPADGATCSPNTAPSVHNGVCTATAHLAAQCKGQRISKSVDCGSTQFCCFADNTGSIGGGGNNGACTPNTSPIITNGVCTDVGQLSSSCRGLTFSKSAQCSSSQFCCFNGQHDGGGSGGSGGGSGSGGSQPSGACTPKTQPSITNGTCVQTAQLSAKCRGLTFSKSGNCNNDEFCCFGGGVGGSNGGGGITQAPYPVLPVDNGSGGSMAGGKCSPSTDPTVKDGVCTTSDQLASQCTGKRMSKSTDCPIVQFCCFSGTPSGQPGSYNSGLGGGGGAVGGSACSPTTQPSISNGVCTNVADLSKQCSGKRLSKSADCLNNQYCCFSGGDAVNGGSGTGPCSPNSEPTVKNGVCTAPESLTQKCSGMRLSKSGDCANGQYCCFTSAPYNTGGAGGGGGSSGGGNGGSGGGACSPNTEPSVQDGVCTIPDNLAKQCTGKRLSKSVNCSTTEFCCFTSPSSSGGSGSGNGGSPSGGSGDGGSSNGGSGNAGAACSPSTEPSSSGVCTSSAQLSQQCTGKRVSKSPQCPPEQFCCFTGSYGGDGGGGAGVGSQACSPNTQPSITNGNCVSPSQLSAQCRRLTFSKSAQCAASDFCCFNATSVGGTVAPPAASSCSPSSAPDVTNGVCTNTALLTTKCQGQRISKSPNCGTGQYCCFNAYGSSSPGGSDGGSAPGGPGSGSPPSATPSSGGANCSPQTQPGITNGKCVGKDQLNAQCGALRFSRSADCQTDQYCCFGQAASQPVEGGSSTPAGPSSGSCSPKTAPAVTNGKCVNSGDLTVQCIGQRMSKSDNCASSQFCCFDQSASGSQYPASPAPSSGGATCSPQSQPSITNGKCVNNGDLTSQCAGQRMSKSDNCASGQFCCFDQMAGGGGIGGGGASCSPLTQPSITNGKCVNNDQLTAQCGALRLSKSADCQTNQYCCFSGSSSSQPAGGASTPSPSPGPVNTTSPSSGTKCSPQTEPTVTNGRCVDTGALSTSCAGQRLSKSSDCQTSQYCCFDGAYPAPAPSGSTPTSGPCTPNTEPSINDGQCVDQSQVVAQCSAKRMSKSANCSSTQFCCFSATGAGGVGGGGANNNNGGSCTPQSNPSVHNGVCTELGALSQTCQGRQISKSTDCLTSQFCCFNSPTVGPYPIPIITGGGCTPNTEPSVKNGTCVDLNQLTTQCQDLRFSKSTQCQASQFCCFTVPVTSPQNQCTPETEPTITNGVCLVSADLPARCNGALQRAAKSINCLSSQWCCFSGAQVPVYPPTTAQLTDGTDGGKISLLGGDNKVKITVEDGHCTPNSDPLARGTCVTTRDLPKSCADLRASPSLDCPRFSWCCFGSSNATTMATTTTTLPSTTTTTETIKLVNPIKIDILIPDTAVKVPAATKLSVGPACTPNVNSSIHDGQCMRMREISERCVDRRASPSFDCPMGQWCCFGDSSTVVALTNEEATEVTTVATTTTSTDGRAQCAPNSNRALRNGQCLTIRELQASCVERQAAPSPDCEMGRWCCYSEPATDKDAVDVTEAATDATTTTVAVVVEDGARCTPNAEPTVENGACMPTKDLRSKCRNRRVSKSPQCRMGQWCCFTDPKGNATSGEFSPLGRSVNMGAL</sequence>
<feature type="region of interest" description="Disordered" evidence="1">
    <location>
        <begin position="852"/>
        <end position="902"/>
    </location>
</feature>
<feature type="compositionally biased region" description="Low complexity" evidence="1">
    <location>
        <begin position="2170"/>
        <end position="2181"/>
    </location>
</feature>
<feature type="region of interest" description="Disordered" evidence="1">
    <location>
        <begin position="708"/>
        <end position="727"/>
    </location>
</feature>
<organism evidence="3 4">
    <name type="scientific">Hypsibius exemplaris</name>
    <name type="common">Freshwater tardigrade</name>
    <dbReference type="NCBI Taxonomy" id="2072580"/>
    <lineage>
        <taxon>Eukaryota</taxon>
        <taxon>Metazoa</taxon>
        <taxon>Ecdysozoa</taxon>
        <taxon>Tardigrada</taxon>
        <taxon>Eutardigrada</taxon>
        <taxon>Parachela</taxon>
        <taxon>Hypsibioidea</taxon>
        <taxon>Hypsibiidae</taxon>
        <taxon>Hypsibius</taxon>
    </lineage>
</organism>
<keyword evidence="4" id="KW-1185">Reference proteome</keyword>
<proteinExistence type="predicted"/>
<feature type="compositionally biased region" description="Low complexity" evidence="1">
    <location>
        <begin position="182"/>
        <end position="201"/>
    </location>
</feature>
<feature type="compositionally biased region" description="Low complexity" evidence="1">
    <location>
        <begin position="852"/>
        <end position="872"/>
    </location>
</feature>
<evidence type="ECO:0008006" key="5">
    <source>
        <dbReference type="Google" id="ProtNLM"/>
    </source>
</evidence>
<reference evidence="4" key="1">
    <citation type="submission" date="2017-01" db="EMBL/GenBank/DDBJ databases">
        <title>Comparative genomics of anhydrobiosis in the tardigrade Hypsibius dujardini.</title>
        <authorList>
            <person name="Yoshida Y."/>
            <person name="Koutsovoulos G."/>
            <person name="Laetsch D."/>
            <person name="Stevens L."/>
            <person name="Kumar S."/>
            <person name="Horikawa D."/>
            <person name="Ishino K."/>
            <person name="Komine S."/>
            <person name="Tomita M."/>
            <person name="Blaxter M."/>
            <person name="Arakawa K."/>
        </authorList>
    </citation>
    <scope>NUCLEOTIDE SEQUENCE [LARGE SCALE GENOMIC DNA]</scope>
    <source>
        <strain evidence="4">Z151</strain>
    </source>
</reference>
<feature type="region of interest" description="Disordered" evidence="1">
    <location>
        <begin position="2421"/>
        <end position="2452"/>
    </location>
</feature>
<evidence type="ECO:0000256" key="1">
    <source>
        <dbReference type="SAM" id="MobiDB-lite"/>
    </source>
</evidence>
<dbReference type="OrthoDB" id="10037294at2759"/>
<evidence type="ECO:0000313" key="3">
    <source>
        <dbReference type="EMBL" id="OQV16690.1"/>
    </source>
</evidence>
<feature type="chain" id="PRO_5013252450" description="WAP domain-containing protein" evidence="2">
    <location>
        <begin position="22"/>
        <end position="3082"/>
    </location>
</feature>
<feature type="region of interest" description="Disordered" evidence="1">
    <location>
        <begin position="1199"/>
        <end position="1248"/>
    </location>
</feature>
<feature type="compositionally biased region" description="Polar residues" evidence="1">
    <location>
        <begin position="2434"/>
        <end position="2452"/>
    </location>
</feature>
<feature type="compositionally biased region" description="Gly residues" evidence="1">
    <location>
        <begin position="2156"/>
        <end position="2168"/>
    </location>
</feature>
<feature type="compositionally biased region" description="Low complexity" evidence="1">
    <location>
        <begin position="879"/>
        <end position="899"/>
    </location>
</feature>
<comment type="caution">
    <text evidence="3">The sequence shown here is derived from an EMBL/GenBank/DDBJ whole genome shotgun (WGS) entry which is preliminary data.</text>
</comment>
<feature type="region of interest" description="Disordered" evidence="1">
    <location>
        <begin position="1613"/>
        <end position="1633"/>
    </location>
</feature>
<gene>
    <name evidence="3" type="ORF">BV898_09201</name>
</gene>
<feature type="signal peptide" evidence="2">
    <location>
        <begin position="1"/>
        <end position="21"/>
    </location>
</feature>
<dbReference type="EMBL" id="MTYJ01000071">
    <property type="protein sequence ID" value="OQV16690.1"/>
    <property type="molecule type" value="Genomic_DNA"/>
</dbReference>
<feature type="compositionally biased region" description="Gly residues" evidence="1">
    <location>
        <begin position="1954"/>
        <end position="1980"/>
    </location>
</feature>
<feature type="region of interest" description="Disordered" evidence="1">
    <location>
        <begin position="2156"/>
        <end position="2184"/>
    </location>
</feature>
<keyword evidence="2" id="KW-0732">Signal</keyword>
<dbReference type="Proteomes" id="UP000192578">
    <property type="component" value="Unassembled WGS sequence"/>
</dbReference>
<feature type="region of interest" description="Disordered" evidence="1">
    <location>
        <begin position="176"/>
        <end position="234"/>
    </location>
</feature>
<feature type="compositionally biased region" description="Low complexity" evidence="1">
    <location>
        <begin position="212"/>
        <end position="232"/>
    </location>
</feature>
<evidence type="ECO:0000256" key="2">
    <source>
        <dbReference type="SAM" id="SignalP"/>
    </source>
</evidence>
<feature type="region of interest" description="Disordered" evidence="1">
    <location>
        <begin position="1134"/>
        <end position="1153"/>
    </location>
</feature>
<feature type="region of interest" description="Disordered" evidence="1">
    <location>
        <begin position="1026"/>
        <end position="1061"/>
    </location>
</feature>
<feature type="region of interest" description="Disordered" evidence="1">
    <location>
        <begin position="373"/>
        <end position="444"/>
    </location>
</feature>
<feature type="region of interest" description="Disordered" evidence="1">
    <location>
        <begin position="1301"/>
        <end position="1347"/>
    </location>
</feature>
<accession>A0A1W0WN95</accession>
<feature type="region of interest" description="Disordered" evidence="1">
    <location>
        <begin position="1949"/>
        <end position="1987"/>
    </location>
</feature>
<feature type="compositionally biased region" description="Low complexity" evidence="1">
    <location>
        <begin position="1199"/>
        <end position="1247"/>
    </location>
</feature>
<feature type="region of interest" description="Disordered" evidence="1">
    <location>
        <begin position="738"/>
        <end position="782"/>
    </location>
</feature>
<feature type="compositionally biased region" description="Gly residues" evidence="1">
    <location>
        <begin position="389"/>
        <end position="444"/>
    </location>
</feature>
<feature type="compositionally biased region" description="Low complexity" evidence="1">
    <location>
        <begin position="738"/>
        <end position="777"/>
    </location>
</feature>
<feature type="compositionally biased region" description="Low complexity" evidence="1">
    <location>
        <begin position="1301"/>
        <end position="1342"/>
    </location>
</feature>
<protein>
    <recommendedName>
        <fullName evidence="5">WAP domain-containing protein</fullName>
    </recommendedName>
</protein>
<feature type="compositionally biased region" description="Polar residues" evidence="1">
    <location>
        <begin position="202"/>
        <end position="211"/>
    </location>
</feature>
<name>A0A1W0WN95_HYPEX</name>